<dbReference type="GO" id="GO:0006355">
    <property type="term" value="P:regulation of DNA-templated transcription"/>
    <property type="evidence" value="ECO:0007669"/>
    <property type="project" value="InterPro"/>
</dbReference>
<evidence type="ECO:0000259" key="10">
    <source>
        <dbReference type="PROSITE" id="PS50110"/>
    </source>
</evidence>
<dbReference type="PANTHER" id="PTHR48111:SF4">
    <property type="entry name" value="DNA-BINDING DUAL TRANSCRIPTIONAL REGULATOR OMPR"/>
    <property type="match status" value="1"/>
</dbReference>
<evidence type="ECO:0000256" key="4">
    <source>
        <dbReference type="ARBA" id="ARBA00023012"/>
    </source>
</evidence>
<dbReference type="Gene3D" id="1.10.10.10">
    <property type="entry name" value="Winged helix-like DNA-binding domain superfamily/Winged helix DNA-binding domain"/>
    <property type="match status" value="1"/>
</dbReference>
<dbReference type="GO" id="GO:0032993">
    <property type="term" value="C:protein-DNA complex"/>
    <property type="evidence" value="ECO:0007669"/>
    <property type="project" value="TreeGrafter"/>
</dbReference>
<evidence type="ECO:0000313" key="13">
    <source>
        <dbReference type="Proteomes" id="UP000327179"/>
    </source>
</evidence>
<gene>
    <name evidence="12" type="ORF">FXN65_10170</name>
</gene>
<feature type="domain" description="OmpR/PhoB-type" evidence="11">
    <location>
        <begin position="138"/>
        <end position="238"/>
    </location>
</feature>
<dbReference type="CDD" id="cd00383">
    <property type="entry name" value="trans_reg_C"/>
    <property type="match status" value="1"/>
</dbReference>
<feature type="DNA-binding region" description="OmpR/PhoB-type" evidence="9">
    <location>
        <begin position="138"/>
        <end position="238"/>
    </location>
</feature>
<keyword evidence="2" id="KW-0963">Cytoplasm</keyword>
<dbReference type="PANTHER" id="PTHR48111">
    <property type="entry name" value="REGULATOR OF RPOS"/>
    <property type="match status" value="1"/>
</dbReference>
<feature type="domain" description="Response regulatory" evidence="10">
    <location>
        <begin position="6"/>
        <end position="119"/>
    </location>
</feature>
<dbReference type="Proteomes" id="UP000327179">
    <property type="component" value="Chromosome"/>
</dbReference>
<name>A0A5J6QI40_9GAMM</name>
<dbReference type="InterPro" id="IPR001867">
    <property type="entry name" value="OmpR/PhoB-type_DNA-bd"/>
</dbReference>
<dbReference type="SUPFAM" id="SSF52172">
    <property type="entry name" value="CheY-like"/>
    <property type="match status" value="1"/>
</dbReference>
<evidence type="ECO:0000259" key="11">
    <source>
        <dbReference type="PROSITE" id="PS51755"/>
    </source>
</evidence>
<dbReference type="GO" id="GO:0005829">
    <property type="term" value="C:cytosol"/>
    <property type="evidence" value="ECO:0007669"/>
    <property type="project" value="TreeGrafter"/>
</dbReference>
<comment type="subcellular location">
    <subcellularLocation>
        <location evidence="1">Cytoplasm</location>
    </subcellularLocation>
</comment>
<dbReference type="SMART" id="SM00448">
    <property type="entry name" value="REC"/>
    <property type="match status" value="1"/>
</dbReference>
<dbReference type="FunFam" id="1.10.10.10:FF:000099">
    <property type="entry name" value="Two-component system response regulator TorR"/>
    <property type="match status" value="1"/>
</dbReference>
<reference evidence="12 13" key="1">
    <citation type="submission" date="2019-08" db="EMBL/GenBank/DDBJ databases">
        <title>Whole-genome Sequencing of e-waste polymer degrading bacterium Pseudomonas sp. strain PE08.</title>
        <authorList>
            <person name="Kirdat K."/>
            <person name="Debbarma P."/>
            <person name="Narawade N."/>
            <person name="Suyal D."/>
            <person name="Thorat V."/>
            <person name="Shouche Y."/>
            <person name="Goel R."/>
            <person name="Yadav A."/>
        </authorList>
    </citation>
    <scope>NUCLEOTIDE SEQUENCE [LARGE SCALE GENOMIC DNA]</scope>
    <source>
        <strain evidence="12 13">PE08</strain>
    </source>
</reference>
<dbReference type="InterPro" id="IPR039420">
    <property type="entry name" value="WalR-like"/>
</dbReference>
<dbReference type="AlphaFoldDB" id="A0A5J6QI40"/>
<dbReference type="EMBL" id="CP043311">
    <property type="protein sequence ID" value="QEY62418.1"/>
    <property type="molecule type" value="Genomic_DNA"/>
</dbReference>
<dbReference type="InterPro" id="IPR011006">
    <property type="entry name" value="CheY-like_superfamily"/>
</dbReference>
<dbReference type="SUPFAM" id="SSF46894">
    <property type="entry name" value="C-terminal effector domain of the bipartite response regulators"/>
    <property type="match status" value="1"/>
</dbReference>
<evidence type="ECO:0000256" key="7">
    <source>
        <dbReference type="ARBA" id="ARBA00023163"/>
    </source>
</evidence>
<evidence type="ECO:0000256" key="6">
    <source>
        <dbReference type="ARBA" id="ARBA00023125"/>
    </source>
</evidence>
<evidence type="ECO:0000313" key="12">
    <source>
        <dbReference type="EMBL" id="QEY62418.1"/>
    </source>
</evidence>
<dbReference type="Pfam" id="PF00072">
    <property type="entry name" value="Response_reg"/>
    <property type="match status" value="1"/>
</dbReference>
<dbReference type="Pfam" id="PF00486">
    <property type="entry name" value="Trans_reg_C"/>
    <property type="match status" value="1"/>
</dbReference>
<dbReference type="GO" id="GO:0000156">
    <property type="term" value="F:phosphorelay response regulator activity"/>
    <property type="evidence" value="ECO:0007669"/>
    <property type="project" value="TreeGrafter"/>
</dbReference>
<sequence>MAEQISILVVDDDEAIREMLLDYLGGQGYQVQAVGDSAQLRARLAEALPDLVLLDVGLPGEDGLSLARYLREHHDLPVIMVSGAGTPLDRIVGLEVGADDYLAKPFDPRELLARLKTVLRRYRRNPAPAAQPVADNDSPCLQLGLCRLDLQSRQLFDAAGEEIPLTAMEFDLLQAFAQRPNRPLSRDQLLNLTQHRDWNPFDRSIDIRIARLRRKLEQDPDKPQIIRTVRGVGYMFVPG</sequence>
<keyword evidence="7" id="KW-0804">Transcription</keyword>
<protein>
    <submittedName>
        <fullName evidence="12">Response regulator</fullName>
    </submittedName>
</protein>
<evidence type="ECO:0000256" key="9">
    <source>
        <dbReference type="PROSITE-ProRule" id="PRU01091"/>
    </source>
</evidence>
<keyword evidence="3 8" id="KW-0597">Phosphoprotein</keyword>
<organism evidence="12 13">
    <name type="scientific">Metapseudomonas lalkuanensis</name>
    <dbReference type="NCBI Taxonomy" id="2604832"/>
    <lineage>
        <taxon>Bacteria</taxon>
        <taxon>Pseudomonadati</taxon>
        <taxon>Pseudomonadota</taxon>
        <taxon>Gammaproteobacteria</taxon>
        <taxon>Pseudomonadales</taxon>
        <taxon>Pseudomonadaceae</taxon>
        <taxon>Metapseudomonas</taxon>
    </lineage>
</organism>
<dbReference type="InterPro" id="IPR001789">
    <property type="entry name" value="Sig_transdc_resp-reg_receiver"/>
</dbReference>
<feature type="modified residue" description="4-aspartylphosphate" evidence="8">
    <location>
        <position position="55"/>
    </location>
</feature>
<dbReference type="KEGG" id="plal:FXN65_10170"/>
<dbReference type="Gene3D" id="3.40.50.2300">
    <property type="match status" value="1"/>
</dbReference>
<dbReference type="PROSITE" id="PS51755">
    <property type="entry name" value="OMPR_PHOB"/>
    <property type="match status" value="1"/>
</dbReference>
<keyword evidence="13" id="KW-1185">Reference proteome</keyword>
<keyword evidence="6 9" id="KW-0238">DNA-binding</keyword>
<evidence type="ECO:0000256" key="2">
    <source>
        <dbReference type="ARBA" id="ARBA00022490"/>
    </source>
</evidence>
<keyword evidence="4" id="KW-0902">Two-component regulatory system</keyword>
<dbReference type="InterPro" id="IPR016032">
    <property type="entry name" value="Sig_transdc_resp-reg_C-effctor"/>
</dbReference>
<evidence type="ECO:0000256" key="3">
    <source>
        <dbReference type="ARBA" id="ARBA00022553"/>
    </source>
</evidence>
<dbReference type="GO" id="GO:0000976">
    <property type="term" value="F:transcription cis-regulatory region binding"/>
    <property type="evidence" value="ECO:0007669"/>
    <property type="project" value="TreeGrafter"/>
</dbReference>
<evidence type="ECO:0000256" key="8">
    <source>
        <dbReference type="PROSITE-ProRule" id="PRU00169"/>
    </source>
</evidence>
<accession>A0A5J6QI40</accession>
<proteinExistence type="predicted"/>
<evidence type="ECO:0000256" key="5">
    <source>
        <dbReference type="ARBA" id="ARBA00023015"/>
    </source>
</evidence>
<evidence type="ECO:0000256" key="1">
    <source>
        <dbReference type="ARBA" id="ARBA00004496"/>
    </source>
</evidence>
<dbReference type="SMART" id="SM00862">
    <property type="entry name" value="Trans_reg_C"/>
    <property type="match status" value="1"/>
</dbReference>
<dbReference type="InterPro" id="IPR036388">
    <property type="entry name" value="WH-like_DNA-bd_sf"/>
</dbReference>
<dbReference type="PROSITE" id="PS50110">
    <property type="entry name" value="RESPONSE_REGULATORY"/>
    <property type="match status" value="1"/>
</dbReference>
<dbReference type="Gene3D" id="6.10.250.690">
    <property type="match status" value="1"/>
</dbReference>
<dbReference type="RefSeq" id="WP_151133074.1">
    <property type="nucleotide sequence ID" value="NZ_CP043311.1"/>
</dbReference>
<keyword evidence="5" id="KW-0805">Transcription regulation</keyword>